<feature type="transmembrane region" description="Helical" evidence="6">
    <location>
        <begin position="107"/>
        <end position="124"/>
    </location>
</feature>
<name>A0A1I1X329_9BACT</name>
<feature type="transmembrane region" description="Helical" evidence="6">
    <location>
        <begin position="219"/>
        <end position="235"/>
    </location>
</feature>
<proteinExistence type="inferred from homology"/>
<keyword evidence="3 6" id="KW-0812">Transmembrane</keyword>
<dbReference type="Proteomes" id="UP000198598">
    <property type="component" value="Unassembled WGS sequence"/>
</dbReference>
<dbReference type="STRING" id="662367.SAMN05216167_109158"/>
<dbReference type="AlphaFoldDB" id="A0A1I1X329"/>
<comment type="similarity">
    <text evidence="2">Belongs to the TspO/BZRP family.</text>
</comment>
<evidence type="ECO:0000256" key="5">
    <source>
        <dbReference type="ARBA" id="ARBA00023136"/>
    </source>
</evidence>
<feature type="transmembrane region" description="Helical" evidence="6">
    <location>
        <begin position="162"/>
        <end position="183"/>
    </location>
</feature>
<comment type="subcellular location">
    <subcellularLocation>
        <location evidence="1">Membrane</location>
        <topology evidence="1">Multi-pass membrane protein</topology>
    </subcellularLocation>
</comment>
<keyword evidence="4 6" id="KW-1133">Transmembrane helix</keyword>
<dbReference type="Pfam" id="PF03073">
    <property type="entry name" value="TspO_MBR"/>
    <property type="match status" value="1"/>
</dbReference>
<organism evidence="7 8">
    <name type="scientific">Spirosoma endophyticum</name>
    <dbReference type="NCBI Taxonomy" id="662367"/>
    <lineage>
        <taxon>Bacteria</taxon>
        <taxon>Pseudomonadati</taxon>
        <taxon>Bacteroidota</taxon>
        <taxon>Cytophagia</taxon>
        <taxon>Cytophagales</taxon>
        <taxon>Cytophagaceae</taxon>
        <taxon>Spirosoma</taxon>
    </lineage>
</organism>
<feature type="transmembrane region" description="Helical" evidence="6">
    <location>
        <begin position="9"/>
        <end position="31"/>
    </location>
</feature>
<sequence>MQNDKLRQFFVMFSILLLIVMNYLSNVGAFGGQTNGDISWKYQTLVTPAGYAFSIWGIIFLGLLAFAIYQAFPSQRTNARFRAAGWWVVLNAVCNAIWSPLFNNERIGLALVVILVMLFSLVIIEQRLLARPHMPLVSTDQGTTLPESSASTKETWLARIPFSIYFGWLTVATILNVAVFLKATDFSLMGFNESTWAIVILIIGLLIGTIVFNRYRSVAYILVFAWAYVAIAVEQSDYNQIQLVAGVGAISAVVLAVRGLLNRKIPVYT</sequence>
<evidence type="ECO:0000256" key="6">
    <source>
        <dbReference type="SAM" id="Phobius"/>
    </source>
</evidence>
<accession>A0A1I1X329</accession>
<protein>
    <submittedName>
        <fullName evidence="7">TspO and MBR related proteins</fullName>
    </submittedName>
</protein>
<dbReference type="EMBL" id="FOLQ01000009">
    <property type="protein sequence ID" value="SFE01742.1"/>
    <property type="molecule type" value="Genomic_DNA"/>
</dbReference>
<evidence type="ECO:0000313" key="7">
    <source>
        <dbReference type="EMBL" id="SFE01742.1"/>
    </source>
</evidence>
<dbReference type="PANTHER" id="PTHR33802">
    <property type="entry name" value="SI:CH211-161H7.5-RELATED"/>
    <property type="match status" value="1"/>
</dbReference>
<evidence type="ECO:0000256" key="1">
    <source>
        <dbReference type="ARBA" id="ARBA00004141"/>
    </source>
</evidence>
<feature type="transmembrane region" description="Helical" evidence="6">
    <location>
        <begin position="84"/>
        <end position="101"/>
    </location>
</feature>
<dbReference type="InterPro" id="IPR004307">
    <property type="entry name" value="TspO_MBR"/>
</dbReference>
<dbReference type="PANTHER" id="PTHR33802:SF1">
    <property type="entry name" value="XK-RELATED PROTEIN"/>
    <property type="match status" value="1"/>
</dbReference>
<dbReference type="InterPro" id="IPR038330">
    <property type="entry name" value="TspO/MBR-related_sf"/>
</dbReference>
<evidence type="ECO:0000256" key="2">
    <source>
        <dbReference type="ARBA" id="ARBA00007524"/>
    </source>
</evidence>
<feature type="transmembrane region" description="Helical" evidence="6">
    <location>
        <begin position="195"/>
        <end position="212"/>
    </location>
</feature>
<dbReference type="RefSeq" id="WP_093830050.1">
    <property type="nucleotide sequence ID" value="NZ_FOLQ01000009.1"/>
</dbReference>
<gene>
    <name evidence="7" type="ORF">SAMN05216167_109158</name>
</gene>
<keyword evidence="5 6" id="KW-0472">Membrane</keyword>
<keyword evidence="8" id="KW-1185">Reference proteome</keyword>
<feature type="transmembrane region" description="Helical" evidence="6">
    <location>
        <begin position="51"/>
        <end position="72"/>
    </location>
</feature>
<evidence type="ECO:0000313" key="8">
    <source>
        <dbReference type="Proteomes" id="UP000198598"/>
    </source>
</evidence>
<dbReference type="Gene3D" id="1.20.1260.100">
    <property type="entry name" value="TspO/MBR protein"/>
    <property type="match status" value="1"/>
</dbReference>
<dbReference type="OrthoDB" id="5189031at2"/>
<evidence type="ECO:0000256" key="3">
    <source>
        <dbReference type="ARBA" id="ARBA00022692"/>
    </source>
</evidence>
<feature type="transmembrane region" description="Helical" evidence="6">
    <location>
        <begin position="241"/>
        <end position="261"/>
    </location>
</feature>
<evidence type="ECO:0000256" key="4">
    <source>
        <dbReference type="ARBA" id="ARBA00022989"/>
    </source>
</evidence>
<dbReference type="GO" id="GO:0016020">
    <property type="term" value="C:membrane"/>
    <property type="evidence" value="ECO:0007669"/>
    <property type="project" value="UniProtKB-SubCell"/>
</dbReference>
<reference evidence="7 8" key="1">
    <citation type="submission" date="2016-10" db="EMBL/GenBank/DDBJ databases">
        <authorList>
            <person name="de Groot N.N."/>
        </authorList>
    </citation>
    <scope>NUCLEOTIDE SEQUENCE [LARGE SCALE GENOMIC DNA]</scope>
    <source>
        <strain evidence="7 8">DSM 26130</strain>
    </source>
</reference>